<dbReference type="InterPro" id="IPR042092">
    <property type="entry name" value="PsdUridine_s_RsuA/RluB/E/F_cat"/>
</dbReference>
<evidence type="ECO:0000256" key="7">
    <source>
        <dbReference type="SAM" id="MobiDB-lite"/>
    </source>
</evidence>
<gene>
    <name evidence="9" type="ORF">FM114_08995</name>
</gene>
<keyword evidence="3 5" id="KW-0694">RNA-binding</keyword>
<dbReference type="SMART" id="SM00363">
    <property type="entry name" value="S4"/>
    <property type="match status" value="1"/>
</dbReference>
<dbReference type="Proteomes" id="UP000188342">
    <property type="component" value="Unassembled WGS sequence"/>
</dbReference>
<dbReference type="EMBL" id="FUKQ01000035">
    <property type="protein sequence ID" value="SJN34463.1"/>
    <property type="molecule type" value="Genomic_DNA"/>
</dbReference>
<dbReference type="CDD" id="cd02870">
    <property type="entry name" value="PseudoU_synth_RsuA_like"/>
    <property type="match status" value="1"/>
</dbReference>
<dbReference type="FunFam" id="3.30.70.1560:FF:000001">
    <property type="entry name" value="Pseudouridine synthase"/>
    <property type="match status" value="1"/>
</dbReference>
<evidence type="ECO:0000256" key="6">
    <source>
        <dbReference type="RuleBase" id="RU003887"/>
    </source>
</evidence>
<comment type="similarity">
    <text evidence="2 6">Belongs to the pseudouridine synthase RsuA family.</text>
</comment>
<keyword evidence="9" id="KW-0456">Lyase</keyword>
<dbReference type="InterPro" id="IPR018496">
    <property type="entry name" value="PsdUridine_synth_RsuA/RluB_CS"/>
</dbReference>
<dbReference type="GO" id="GO:0016829">
    <property type="term" value="F:lyase activity"/>
    <property type="evidence" value="ECO:0007669"/>
    <property type="project" value="UniProtKB-KW"/>
</dbReference>
<dbReference type="InterPro" id="IPR000748">
    <property type="entry name" value="PsdUridine_synth_RsuA/RluB/E/F"/>
</dbReference>
<feature type="compositionally biased region" description="Acidic residues" evidence="7">
    <location>
        <begin position="39"/>
        <end position="54"/>
    </location>
</feature>
<evidence type="ECO:0000256" key="4">
    <source>
        <dbReference type="ARBA" id="ARBA00023235"/>
    </source>
</evidence>
<evidence type="ECO:0000256" key="3">
    <source>
        <dbReference type="ARBA" id="ARBA00022884"/>
    </source>
</evidence>
<protein>
    <recommendedName>
        <fullName evidence="6">Pseudouridine synthase</fullName>
        <ecNumber evidence="6">5.4.99.-</ecNumber>
    </recommendedName>
</protein>
<evidence type="ECO:0000256" key="5">
    <source>
        <dbReference type="PROSITE-ProRule" id="PRU00182"/>
    </source>
</evidence>
<feature type="domain" description="RNA-binding S4" evidence="8">
    <location>
        <begin position="58"/>
        <end position="118"/>
    </location>
</feature>
<dbReference type="Pfam" id="PF00849">
    <property type="entry name" value="PseudoU_synth_2"/>
    <property type="match status" value="1"/>
</dbReference>
<dbReference type="InterPro" id="IPR050343">
    <property type="entry name" value="RsuA_PseudoU_synthase"/>
</dbReference>
<dbReference type="SUPFAM" id="SSF55120">
    <property type="entry name" value="Pseudouridine synthase"/>
    <property type="match status" value="1"/>
</dbReference>
<dbReference type="GO" id="GO:0003723">
    <property type="term" value="F:RNA binding"/>
    <property type="evidence" value="ECO:0007669"/>
    <property type="project" value="UniProtKB-KW"/>
</dbReference>
<dbReference type="SUPFAM" id="SSF55174">
    <property type="entry name" value="Alpha-L RNA-binding motif"/>
    <property type="match status" value="1"/>
</dbReference>
<dbReference type="GO" id="GO:0005829">
    <property type="term" value="C:cytosol"/>
    <property type="evidence" value="ECO:0007669"/>
    <property type="project" value="UniProtKB-ARBA"/>
</dbReference>
<dbReference type="InterPro" id="IPR020094">
    <property type="entry name" value="TruA/RsuA/RluB/E/F_N"/>
</dbReference>
<dbReference type="EC" id="5.4.99.-" evidence="6"/>
<dbReference type="InterPro" id="IPR020103">
    <property type="entry name" value="PsdUridine_synth_cat_dom_sf"/>
</dbReference>
<dbReference type="PANTHER" id="PTHR47683">
    <property type="entry name" value="PSEUDOURIDINE SYNTHASE FAMILY PROTEIN-RELATED"/>
    <property type="match status" value="1"/>
</dbReference>
<accession>A0A1R4JRQ6</accession>
<reference evidence="9 10" key="1">
    <citation type="submission" date="2017-02" db="EMBL/GenBank/DDBJ databases">
        <authorList>
            <person name="Peterson S.W."/>
        </authorList>
    </citation>
    <scope>NUCLEOTIDE SEQUENCE [LARGE SCALE GENOMIC DNA]</scope>
    <source>
        <strain evidence="9 10">LSP_Lj1</strain>
    </source>
</reference>
<dbReference type="CDD" id="cd00165">
    <property type="entry name" value="S4"/>
    <property type="match status" value="1"/>
</dbReference>
<dbReference type="Gene3D" id="3.10.290.10">
    <property type="entry name" value="RNA-binding S4 domain"/>
    <property type="match status" value="1"/>
</dbReference>
<dbReference type="Gene3D" id="3.30.70.580">
    <property type="entry name" value="Pseudouridine synthase I, catalytic domain, N-terminal subdomain"/>
    <property type="match status" value="1"/>
</dbReference>
<dbReference type="InterPro" id="IPR002942">
    <property type="entry name" value="S4_RNA-bd"/>
</dbReference>
<name>A0A1R4JRQ6_9ACTN</name>
<dbReference type="PANTHER" id="PTHR47683:SF2">
    <property type="entry name" value="RNA-BINDING S4 DOMAIN-CONTAINING PROTEIN"/>
    <property type="match status" value="1"/>
</dbReference>
<comment type="catalytic activity">
    <reaction evidence="1">
        <text>a uridine in RNA = a pseudouridine in RNA</text>
        <dbReference type="Rhea" id="RHEA:48348"/>
        <dbReference type="Rhea" id="RHEA-COMP:12068"/>
        <dbReference type="Rhea" id="RHEA-COMP:12069"/>
        <dbReference type="ChEBI" id="CHEBI:65314"/>
        <dbReference type="ChEBI" id="CHEBI:65315"/>
    </reaction>
</comment>
<dbReference type="STRING" id="1255658.FM114_08995"/>
<evidence type="ECO:0000259" key="8">
    <source>
        <dbReference type="SMART" id="SM00363"/>
    </source>
</evidence>
<dbReference type="InterPro" id="IPR006145">
    <property type="entry name" value="PsdUridine_synth_RsuA/RluA"/>
</dbReference>
<dbReference type="FunFam" id="3.10.290.10:FF:000003">
    <property type="entry name" value="Pseudouridine synthase"/>
    <property type="match status" value="1"/>
</dbReference>
<keyword evidence="10" id="KW-1185">Reference proteome</keyword>
<keyword evidence="4 6" id="KW-0413">Isomerase</keyword>
<organism evidence="9 10">
    <name type="scientific">Luteococcus japonicus LSP_Lj1</name>
    <dbReference type="NCBI Taxonomy" id="1255658"/>
    <lineage>
        <taxon>Bacteria</taxon>
        <taxon>Bacillati</taxon>
        <taxon>Actinomycetota</taxon>
        <taxon>Actinomycetes</taxon>
        <taxon>Propionibacteriales</taxon>
        <taxon>Propionibacteriaceae</taxon>
        <taxon>Luteococcus</taxon>
    </lineage>
</organism>
<evidence type="ECO:0000313" key="9">
    <source>
        <dbReference type="EMBL" id="SJN34463.1"/>
    </source>
</evidence>
<dbReference type="AlphaFoldDB" id="A0A1R4JRQ6"/>
<dbReference type="NCBIfam" id="TIGR00093">
    <property type="entry name" value="pseudouridine synthase"/>
    <property type="match status" value="1"/>
</dbReference>
<proteinExistence type="inferred from homology"/>
<dbReference type="PROSITE" id="PS01149">
    <property type="entry name" value="PSI_RSU"/>
    <property type="match status" value="1"/>
</dbReference>
<evidence type="ECO:0000256" key="1">
    <source>
        <dbReference type="ARBA" id="ARBA00000073"/>
    </source>
</evidence>
<sequence>MNDHDDREVDETNPLEDATATPEQDAAMPEQDSMSPEQESTDPDQESTDSEPVEGEGIRLQKVLATAGVASRRHAEAMIEGGRVEVNGELVLEQGRRVHPERDTIRVDGMRIPPPRRHVYLVVNKPRGVVSTMVDPEGRPTLGDIQFDKPSWQQLRLFHVGRLDTDTEGLIILTNDGEFAHRMAHPKYKVPKAYLAEVEGLLDNRILRRLEKGLRLDDGPVKPDKVKLVMRSESRSLVEITLHEGRNRIVRRMMDSVAHPVRKLSRTAIGPVRLGQLPIGEARELTRDELGTLLDAVDM</sequence>
<dbReference type="InterPro" id="IPR036986">
    <property type="entry name" value="S4_RNA-bd_sf"/>
</dbReference>
<evidence type="ECO:0000256" key="2">
    <source>
        <dbReference type="ARBA" id="ARBA00008348"/>
    </source>
</evidence>
<evidence type="ECO:0000313" key="10">
    <source>
        <dbReference type="Proteomes" id="UP000188342"/>
    </source>
</evidence>
<dbReference type="PROSITE" id="PS50889">
    <property type="entry name" value="S4"/>
    <property type="match status" value="1"/>
</dbReference>
<feature type="region of interest" description="Disordered" evidence="7">
    <location>
        <begin position="1"/>
        <end position="58"/>
    </location>
</feature>
<dbReference type="GO" id="GO:0000455">
    <property type="term" value="P:enzyme-directed rRNA pseudouridine synthesis"/>
    <property type="evidence" value="ECO:0007669"/>
    <property type="project" value="UniProtKB-ARBA"/>
</dbReference>
<dbReference type="GO" id="GO:0120159">
    <property type="term" value="F:rRNA pseudouridine synthase activity"/>
    <property type="evidence" value="ECO:0007669"/>
    <property type="project" value="UniProtKB-ARBA"/>
</dbReference>
<dbReference type="Gene3D" id="3.30.70.1560">
    <property type="entry name" value="Alpha-L RNA-binding motif"/>
    <property type="match status" value="1"/>
</dbReference>
<dbReference type="Pfam" id="PF01479">
    <property type="entry name" value="S4"/>
    <property type="match status" value="1"/>
</dbReference>